<keyword evidence="1" id="KW-0472">Membrane</keyword>
<organism evidence="2 3">
    <name type="scientific">Flexivirga alba</name>
    <dbReference type="NCBI Taxonomy" id="702742"/>
    <lineage>
        <taxon>Bacteria</taxon>
        <taxon>Bacillati</taxon>
        <taxon>Actinomycetota</taxon>
        <taxon>Actinomycetes</taxon>
        <taxon>Micrococcales</taxon>
        <taxon>Dermacoccaceae</taxon>
        <taxon>Flexivirga</taxon>
    </lineage>
</organism>
<dbReference type="RefSeq" id="WP_382397472.1">
    <property type="nucleotide sequence ID" value="NZ_JBHSWH010000001.1"/>
</dbReference>
<gene>
    <name evidence="2" type="ORF">ACFQDH_00545</name>
</gene>
<evidence type="ECO:0000256" key="1">
    <source>
        <dbReference type="SAM" id="Phobius"/>
    </source>
</evidence>
<dbReference type="EMBL" id="JBHSWH010000001">
    <property type="protein sequence ID" value="MFC6703798.1"/>
    <property type="molecule type" value="Genomic_DNA"/>
</dbReference>
<keyword evidence="1" id="KW-0812">Transmembrane</keyword>
<evidence type="ECO:0000313" key="3">
    <source>
        <dbReference type="Proteomes" id="UP001596298"/>
    </source>
</evidence>
<accession>A0ABW2AAA9</accession>
<feature type="transmembrane region" description="Helical" evidence="1">
    <location>
        <begin position="20"/>
        <end position="36"/>
    </location>
</feature>
<protein>
    <recommendedName>
        <fullName evidence="4">DUF3592 domain-containing protein</fullName>
    </recommendedName>
</protein>
<evidence type="ECO:0008006" key="4">
    <source>
        <dbReference type="Google" id="ProtNLM"/>
    </source>
</evidence>
<keyword evidence="1" id="KW-1133">Transmembrane helix</keyword>
<sequence length="121" mass="12994">MPSTPPDRRPSLGSPRDKLIGILLLIVVVFFAVQWWQGRQSSGPTRPGMAPATVVSEAPAKDGLAELTVRYSVDGQSRTVTKSVDAQAFSTQGKVAWVCYKPGNVTDASIRLPQDPLCGQN</sequence>
<proteinExistence type="predicted"/>
<dbReference type="Proteomes" id="UP001596298">
    <property type="component" value="Unassembled WGS sequence"/>
</dbReference>
<comment type="caution">
    <text evidence="2">The sequence shown here is derived from an EMBL/GenBank/DDBJ whole genome shotgun (WGS) entry which is preliminary data.</text>
</comment>
<name>A0ABW2AAA9_9MICO</name>
<evidence type="ECO:0000313" key="2">
    <source>
        <dbReference type="EMBL" id="MFC6703798.1"/>
    </source>
</evidence>
<reference evidence="3" key="1">
    <citation type="journal article" date="2019" name="Int. J. Syst. Evol. Microbiol.">
        <title>The Global Catalogue of Microorganisms (GCM) 10K type strain sequencing project: providing services to taxonomists for standard genome sequencing and annotation.</title>
        <authorList>
            <consortium name="The Broad Institute Genomics Platform"/>
            <consortium name="The Broad Institute Genome Sequencing Center for Infectious Disease"/>
            <person name="Wu L."/>
            <person name="Ma J."/>
        </authorList>
    </citation>
    <scope>NUCLEOTIDE SEQUENCE [LARGE SCALE GENOMIC DNA]</scope>
    <source>
        <strain evidence="3">CCUG 58127</strain>
    </source>
</reference>
<keyword evidence="3" id="KW-1185">Reference proteome</keyword>